<dbReference type="AlphaFoldDB" id="A0A4R3XXL0"/>
<feature type="transmembrane region" description="Helical" evidence="9">
    <location>
        <begin position="87"/>
        <end position="106"/>
    </location>
</feature>
<dbReference type="PANTHER" id="PTHR11537:SF254">
    <property type="entry name" value="POTASSIUM VOLTAGE-GATED CHANNEL PROTEIN SHAB"/>
    <property type="match status" value="1"/>
</dbReference>
<evidence type="ECO:0000313" key="12">
    <source>
        <dbReference type="Proteomes" id="UP000295367"/>
    </source>
</evidence>
<dbReference type="Gene3D" id="1.10.287.70">
    <property type="match status" value="1"/>
</dbReference>
<dbReference type="Pfam" id="PF07885">
    <property type="entry name" value="Ion_trans_2"/>
    <property type="match status" value="1"/>
</dbReference>
<proteinExistence type="predicted"/>
<reference evidence="11 12" key="1">
    <citation type="submission" date="2019-03" db="EMBL/GenBank/DDBJ databases">
        <title>Genomic Encyclopedia of Type Strains, Phase IV (KMG-IV): sequencing the most valuable type-strain genomes for metagenomic binning, comparative biology and taxonomic classification.</title>
        <authorList>
            <person name="Goeker M."/>
        </authorList>
    </citation>
    <scope>NUCLEOTIDE SEQUENCE [LARGE SCALE GENOMIC DNA]</scope>
    <source>
        <strain evidence="11 12">DSM 100309</strain>
    </source>
</reference>
<keyword evidence="3 9" id="KW-0812">Transmembrane</keyword>
<accession>A0A4R3XXL0</accession>
<evidence type="ECO:0000256" key="7">
    <source>
        <dbReference type="ARBA" id="ARBA00023303"/>
    </source>
</evidence>
<dbReference type="Proteomes" id="UP000295367">
    <property type="component" value="Unassembled WGS sequence"/>
</dbReference>
<evidence type="ECO:0000256" key="4">
    <source>
        <dbReference type="ARBA" id="ARBA00022989"/>
    </source>
</evidence>
<evidence type="ECO:0000256" key="9">
    <source>
        <dbReference type="SAM" id="Phobius"/>
    </source>
</evidence>
<feature type="transmembrane region" description="Helical" evidence="9">
    <location>
        <begin position="58"/>
        <end position="80"/>
    </location>
</feature>
<dbReference type="SUPFAM" id="SSF81324">
    <property type="entry name" value="Voltage-gated potassium channels"/>
    <property type="match status" value="1"/>
</dbReference>
<dbReference type="PANTHER" id="PTHR11537">
    <property type="entry name" value="VOLTAGE-GATED POTASSIUM CHANNEL"/>
    <property type="match status" value="1"/>
</dbReference>
<feature type="domain" description="Potassium channel" evidence="10">
    <location>
        <begin position="154"/>
        <end position="224"/>
    </location>
</feature>
<keyword evidence="12" id="KW-1185">Reference proteome</keyword>
<evidence type="ECO:0000256" key="2">
    <source>
        <dbReference type="ARBA" id="ARBA00022448"/>
    </source>
</evidence>
<dbReference type="RefSeq" id="WP_124946963.1">
    <property type="nucleotide sequence ID" value="NZ_BHVT01000054.1"/>
</dbReference>
<comment type="caution">
    <text evidence="11">The sequence shown here is derived from an EMBL/GenBank/DDBJ whole genome shotgun (WGS) entry which is preliminary data.</text>
</comment>
<dbReference type="GO" id="GO:0001508">
    <property type="term" value="P:action potential"/>
    <property type="evidence" value="ECO:0007669"/>
    <property type="project" value="TreeGrafter"/>
</dbReference>
<dbReference type="GO" id="GO:0008076">
    <property type="term" value="C:voltage-gated potassium channel complex"/>
    <property type="evidence" value="ECO:0007669"/>
    <property type="project" value="InterPro"/>
</dbReference>
<evidence type="ECO:0000256" key="5">
    <source>
        <dbReference type="ARBA" id="ARBA00023065"/>
    </source>
</evidence>
<dbReference type="InterPro" id="IPR028325">
    <property type="entry name" value="VG_K_chnl"/>
</dbReference>
<gene>
    <name evidence="11" type="ORF">EDC63_12255</name>
</gene>
<protein>
    <submittedName>
        <fullName evidence="11">Voltage-gated potassium channel</fullName>
    </submittedName>
</protein>
<comment type="subcellular location">
    <subcellularLocation>
        <location evidence="1">Membrane</location>
        <topology evidence="1">Multi-pass membrane protein</topology>
    </subcellularLocation>
</comment>
<dbReference type="InterPro" id="IPR027359">
    <property type="entry name" value="Volt_channel_dom_sf"/>
</dbReference>
<organism evidence="11 12">
    <name type="scientific">Sulfurirhabdus autotrophica</name>
    <dbReference type="NCBI Taxonomy" id="1706046"/>
    <lineage>
        <taxon>Bacteria</taxon>
        <taxon>Pseudomonadati</taxon>
        <taxon>Pseudomonadota</taxon>
        <taxon>Betaproteobacteria</taxon>
        <taxon>Nitrosomonadales</taxon>
        <taxon>Sulfuricellaceae</taxon>
        <taxon>Sulfurirhabdus</taxon>
    </lineage>
</organism>
<dbReference type="Gene3D" id="1.20.120.350">
    <property type="entry name" value="Voltage-gated potassium channels. Chain C"/>
    <property type="match status" value="1"/>
</dbReference>
<feature type="coiled-coil region" evidence="8">
    <location>
        <begin position="233"/>
        <end position="260"/>
    </location>
</feature>
<dbReference type="OrthoDB" id="9799090at2"/>
<keyword evidence="8" id="KW-0175">Coiled coil</keyword>
<dbReference type="EMBL" id="SMCO01000022">
    <property type="protein sequence ID" value="TCV82363.1"/>
    <property type="molecule type" value="Genomic_DNA"/>
</dbReference>
<keyword evidence="4 9" id="KW-1133">Transmembrane helix</keyword>
<feature type="transmembrane region" description="Helical" evidence="9">
    <location>
        <begin position="144"/>
        <end position="165"/>
    </location>
</feature>
<keyword evidence="7 11" id="KW-0407">Ion channel</keyword>
<evidence type="ECO:0000313" key="11">
    <source>
        <dbReference type="EMBL" id="TCV82363.1"/>
    </source>
</evidence>
<keyword evidence="6 9" id="KW-0472">Membrane</keyword>
<dbReference type="InterPro" id="IPR013099">
    <property type="entry name" value="K_chnl_dom"/>
</dbReference>
<feature type="transmembrane region" description="Helical" evidence="9">
    <location>
        <begin position="29"/>
        <end position="46"/>
    </location>
</feature>
<evidence type="ECO:0000256" key="3">
    <source>
        <dbReference type="ARBA" id="ARBA00022692"/>
    </source>
</evidence>
<name>A0A4R3XXL0_9PROT</name>
<evidence type="ECO:0000259" key="10">
    <source>
        <dbReference type="Pfam" id="PF07885"/>
    </source>
</evidence>
<sequence length="272" mass="30321">MGRNYRIFIGMGGVPPRENPEAHIWERKLHWVMVGVALLALPAFYLEVSHQSGLLSVIGQVLDSIILTAFVAELGWMLYLTRQKLTYVMYNWLDLLIIFGAAMSFVGVEAEWIPLVRLLRLAYVSLLLARVLGSLRKLYAPTAIPYLLGWGAVTLALAGAGFFWLEPTVHSYSQGLWLAFTSGATVGYGDIVPTTNASRVFAVMMVVLGFTMLSVVTASLSAFFVGEEEKVLRREMHRDIKALREDVKALRGELKVFYENKASSKSGRKETI</sequence>
<feature type="transmembrane region" description="Helical" evidence="9">
    <location>
        <begin position="200"/>
        <end position="226"/>
    </location>
</feature>
<evidence type="ECO:0000256" key="8">
    <source>
        <dbReference type="SAM" id="Coils"/>
    </source>
</evidence>
<feature type="transmembrane region" description="Helical" evidence="9">
    <location>
        <begin position="112"/>
        <end position="132"/>
    </location>
</feature>
<keyword evidence="5" id="KW-0406">Ion transport</keyword>
<evidence type="ECO:0000256" key="1">
    <source>
        <dbReference type="ARBA" id="ARBA00004141"/>
    </source>
</evidence>
<evidence type="ECO:0000256" key="6">
    <source>
        <dbReference type="ARBA" id="ARBA00023136"/>
    </source>
</evidence>
<keyword evidence="2" id="KW-0813">Transport</keyword>
<dbReference type="GO" id="GO:0005249">
    <property type="term" value="F:voltage-gated potassium channel activity"/>
    <property type="evidence" value="ECO:0007669"/>
    <property type="project" value="InterPro"/>
</dbReference>